<name>A0A1G6HSX3_9FIRM</name>
<dbReference type="RefSeq" id="WP_093728999.1">
    <property type="nucleotide sequence ID" value="NZ_FMYW01000001.1"/>
</dbReference>
<accession>A0A1G6HSX3</accession>
<dbReference type="Pfam" id="PF07872">
    <property type="entry name" value="DUF1659"/>
    <property type="match status" value="1"/>
</dbReference>
<dbReference type="EMBL" id="FMYW01000001">
    <property type="protein sequence ID" value="SDB97397.1"/>
    <property type="molecule type" value="Genomic_DNA"/>
</dbReference>
<dbReference type="AlphaFoldDB" id="A0A1G6HSX3"/>
<reference evidence="3" key="1">
    <citation type="submission" date="2016-10" db="EMBL/GenBank/DDBJ databases">
        <authorList>
            <person name="Varghese N."/>
            <person name="Submissions S."/>
        </authorList>
    </citation>
    <scope>NUCLEOTIDE SEQUENCE [LARGE SCALE GENOMIC DNA]</scope>
    <source>
        <strain evidence="3">DSM 11005</strain>
    </source>
</reference>
<proteinExistence type="predicted"/>
<evidence type="ECO:0000259" key="1">
    <source>
        <dbReference type="Pfam" id="PF07872"/>
    </source>
</evidence>
<feature type="domain" description="DUF1659" evidence="1">
    <location>
        <begin position="5"/>
        <end position="73"/>
    </location>
</feature>
<sequence>MAAVMNVVKRTLSVSISRGQDADGNPVSKSYTYSNVKPDADPDKLLATGKALGGLFDNEITGLTVVERATLSED</sequence>
<dbReference type="Proteomes" id="UP000198943">
    <property type="component" value="Unassembled WGS sequence"/>
</dbReference>
<organism evidence="2 3">
    <name type="scientific">Succiniclasticum ruminis</name>
    <dbReference type="NCBI Taxonomy" id="40841"/>
    <lineage>
        <taxon>Bacteria</taxon>
        <taxon>Bacillati</taxon>
        <taxon>Bacillota</taxon>
        <taxon>Negativicutes</taxon>
        <taxon>Acidaminococcales</taxon>
        <taxon>Acidaminococcaceae</taxon>
        <taxon>Succiniclasticum</taxon>
    </lineage>
</organism>
<dbReference type="InterPro" id="IPR012454">
    <property type="entry name" value="DUF1659"/>
</dbReference>
<gene>
    <name evidence="2" type="ORF">SAMN04487864_101230</name>
</gene>
<protein>
    <recommendedName>
        <fullName evidence="1">DUF1659 domain-containing protein</fullName>
    </recommendedName>
</protein>
<keyword evidence="3" id="KW-1185">Reference proteome</keyword>
<evidence type="ECO:0000313" key="3">
    <source>
        <dbReference type="Proteomes" id="UP000198943"/>
    </source>
</evidence>
<evidence type="ECO:0000313" key="2">
    <source>
        <dbReference type="EMBL" id="SDB97397.1"/>
    </source>
</evidence>